<dbReference type="InterPro" id="IPR006554">
    <property type="entry name" value="Helicase-like_DEXD_c2"/>
</dbReference>
<dbReference type="GO" id="GO:0005634">
    <property type="term" value="C:nucleus"/>
    <property type="evidence" value="ECO:0007669"/>
    <property type="project" value="TreeGrafter"/>
</dbReference>
<dbReference type="PANTHER" id="PTHR11472">
    <property type="entry name" value="DNA REPAIR DEAD HELICASE RAD3/XP-D SUBFAMILY MEMBER"/>
    <property type="match status" value="1"/>
</dbReference>
<dbReference type="InterPro" id="IPR045028">
    <property type="entry name" value="DinG/Rad3-like"/>
</dbReference>
<dbReference type="PROSITE" id="PS51193">
    <property type="entry name" value="HELICASE_ATP_BIND_2"/>
    <property type="match status" value="1"/>
</dbReference>
<dbReference type="PANTHER" id="PTHR11472:SF41">
    <property type="entry name" value="ATP-DEPENDENT DNA HELICASE DDX11-RELATED"/>
    <property type="match status" value="1"/>
</dbReference>
<name>A0A8C0JBB6_CHEAB</name>
<dbReference type="GO" id="GO:0016818">
    <property type="term" value="F:hydrolase activity, acting on acid anhydrides, in phosphorus-containing anhydrides"/>
    <property type="evidence" value="ECO:0007669"/>
    <property type="project" value="InterPro"/>
</dbReference>
<dbReference type="GO" id="GO:0034085">
    <property type="term" value="P:establishment of sister chromatid cohesion"/>
    <property type="evidence" value="ECO:0007669"/>
    <property type="project" value="TreeGrafter"/>
</dbReference>
<organism evidence="6 7">
    <name type="scientific">Chelonoidis abingdonii</name>
    <name type="common">Abingdon island giant tortoise</name>
    <name type="synonym">Testudo abingdonii</name>
    <dbReference type="NCBI Taxonomy" id="106734"/>
    <lineage>
        <taxon>Eukaryota</taxon>
        <taxon>Metazoa</taxon>
        <taxon>Chordata</taxon>
        <taxon>Craniata</taxon>
        <taxon>Vertebrata</taxon>
        <taxon>Euteleostomi</taxon>
        <taxon>Archelosauria</taxon>
        <taxon>Testudinata</taxon>
        <taxon>Testudines</taxon>
        <taxon>Cryptodira</taxon>
        <taxon>Durocryptodira</taxon>
        <taxon>Testudinoidea</taxon>
        <taxon>Testudinidae</taxon>
        <taxon>Chelonoidis</taxon>
    </lineage>
</organism>
<dbReference type="FunFam" id="3.40.50.300:FF:000910">
    <property type="entry name" value="probable ATP-dependent DNA helicase DDX11"/>
    <property type="match status" value="1"/>
</dbReference>
<evidence type="ECO:0000256" key="2">
    <source>
        <dbReference type="ARBA" id="ARBA00022801"/>
    </source>
</evidence>
<sequence length="292" mass="33764">MQNCVTQGKGRVNFPFPYTPYSIQEDFMANLYDVLEAGKVGIFESPTGTGKSLSLICGALSWLRDFEEKKKQEEARLLADEHNGQDKQQQPTSCSMEASNCQGSAGELDWITEFMQKKEEQAMVDRLKEEQIRRKKREDRLENIRHNVQLKYASKRKRLEDDETQRLLQLSKEILSTKLGSDVLEQLDHEEEELILAEYESDEEKKTALLEFLQSSFSFSSQIYYCSRTHSQLAQFVHEVQKSPFGEEIRLVSLGSRQNLCVNEEVRHLGAVQLINDRCVEMQKNKHEEESG</sequence>
<accession>A0A8C0JBB6</accession>
<feature type="region of interest" description="Disordered" evidence="4">
    <location>
        <begin position="79"/>
        <end position="98"/>
    </location>
</feature>
<dbReference type="GO" id="GO:0005524">
    <property type="term" value="F:ATP binding"/>
    <property type="evidence" value="ECO:0007669"/>
    <property type="project" value="UniProtKB-KW"/>
</dbReference>
<dbReference type="InterPro" id="IPR014013">
    <property type="entry name" value="Helic_SF1/SF2_ATP-bd_DinG/Rad3"/>
</dbReference>
<keyword evidence="3" id="KW-0067">ATP-binding</keyword>
<dbReference type="Pfam" id="PF06733">
    <property type="entry name" value="DEAD_2"/>
    <property type="match status" value="1"/>
</dbReference>
<keyword evidence="1" id="KW-0547">Nucleotide-binding</keyword>
<reference evidence="6" key="1">
    <citation type="submission" date="2025-08" db="UniProtKB">
        <authorList>
            <consortium name="Ensembl"/>
        </authorList>
    </citation>
    <scope>IDENTIFICATION</scope>
</reference>
<dbReference type="Gene3D" id="3.40.50.300">
    <property type="entry name" value="P-loop containing nucleotide triphosphate hydrolases"/>
    <property type="match status" value="2"/>
</dbReference>
<gene>
    <name evidence="6" type="primary">DDX11</name>
</gene>
<dbReference type="InterPro" id="IPR027417">
    <property type="entry name" value="P-loop_NTPase"/>
</dbReference>
<reference evidence="6" key="2">
    <citation type="submission" date="2025-09" db="UniProtKB">
        <authorList>
            <consortium name="Ensembl"/>
        </authorList>
    </citation>
    <scope>IDENTIFICATION</scope>
</reference>
<dbReference type="AlphaFoldDB" id="A0A8C0JBB6"/>
<proteinExistence type="predicted"/>
<keyword evidence="7" id="KW-1185">Reference proteome</keyword>
<dbReference type="InterPro" id="IPR010614">
    <property type="entry name" value="RAD3-like_helicase_DEAD"/>
</dbReference>
<keyword evidence="2" id="KW-0378">Hydrolase</keyword>
<dbReference type="GO" id="GO:0003677">
    <property type="term" value="F:DNA binding"/>
    <property type="evidence" value="ECO:0007669"/>
    <property type="project" value="InterPro"/>
</dbReference>
<evidence type="ECO:0000256" key="4">
    <source>
        <dbReference type="SAM" id="MobiDB-lite"/>
    </source>
</evidence>
<protein>
    <submittedName>
        <fullName evidence="6">DEAD/H-box helicase 11</fullName>
    </submittedName>
</protein>
<feature type="compositionally biased region" description="Polar residues" evidence="4">
    <location>
        <begin position="86"/>
        <end position="98"/>
    </location>
</feature>
<dbReference type="Ensembl" id="ENSCABT00000032129.1">
    <property type="protein sequence ID" value="ENSCABP00000029320.1"/>
    <property type="gene ID" value="ENSCABG00000021517.1"/>
</dbReference>
<dbReference type="GeneTree" id="ENSGT00950000182970"/>
<evidence type="ECO:0000313" key="6">
    <source>
        <dbReference type="Ensembl" id="ENSCABP00000029320.1"/>
    </source>
</evidence>
<evidence type="ECO:0000313" key="7">
    <source>
        <dbReference type="Proteomes" id="UP000694404"/>
    </source>
</evidence>
<dbReference type="SMART" id="SM00488">
    <property type="entry name" value="DEXDc2"/>
    <property type="match status" value="1"/>
</dbReference>
<dbReference type="GO" id="GO:0003678">
    <property type="term" value="F:DNA helicase activity"/>
    <property type="evidence" value="ECO:0007669"/>
    <property type="project" value="InterPro"/>
</dbReference>
<evidence type="ECO:0000259" key="5">
    <source>
        <dbReference type="PROSITE" id="PS51193"/>
    </source>
</evidence>
<dbReference type="Proteomes" id="UP000694404">
    <property type="component" value="Unplaced"/>
</dbReference>
<feature type="domain" description="Helicase ATP-binding" evidence="5">
    <location>
        <begin position="10"/>
        <end position="278"/>
    </location>
</feature>
<evidence type="ECO:0000256" key="3">
    <source>
        <dbReference type="ARBA" id="ARBA00022840"/>
    </source>
</evidence>
<dbReference type="SUPFAM" id="SSF52540">
    <property type="entry name" value="P-loop containing nucleoside triphosphate hydrolases"/>
    <property type="match status" value="1"/>
</dbReference>
<evidence type="ECO:0000256" key="1">
    <source>
        <dbReference type="ARBA" id="ARBA00022741"/>
    </source>
</evidence>